<sequence length="263" mass="27102">MLAAVLLAVGGTGGASFAHVREPQALARALAPAHVNVLVFARAPPPAEAASWCGAAGAPFDARATLPVGTALGGGEGLRGAMRARFAQPCDSSLDAMCELVGLFAHLVVEARGASPEEALGLRLQVSEWCDGAPRCSRFHEDHVVLRMVTALSGEGTSWLPERPGRRVGLALASSAPWLGPRVANALVCLPLEGDARRVAQGDALFLKGRRWGGGTRAAIHRSPELPAEAEISPRVRALFTVDCGAPVAAEMALAGSASELTG</sequence>
<name>A0A8J5XT42_DIALT</name>
<evidence type="ECO:0000313" key="2">
    <source>
        <dbReference type="Proteomes" id="UP000751190"/>
    </source>
</evidence>
<dbReference type="EMBL" id="JAGTXO010000009">
    <property type="protein sequence ID" value="KAG8466069.1"/>
    <property type="molecule type" value="Genomic_DNA"/>
</dbReference>
<organism evidence="1 2">
    <name type="scientific">Diacronema lutheri</name>
    <name type="common">Unicellular marine alga</name>
    <name type="synonym">Monochrysis lutheri</name>
    <dbReference type="NCBI Taxonomy" id="2081491"/>
    <lineage>
        <taxon>Eukaryota</taxon>
        <taxon>Haptista</taxon>
        <taxon>Haptophyta</taxon>
        <taxon>Pavlovophyceae</taxon>
        <taxon>Pavlovales</taxon>
        <taxon>Pavlovaceae</taxon>
        <taxon>Diacronema</taxon>
    </lineage>
</organism>
<dbReference type="AlphaFoldDB" id="A0A8J5XT42"/>
<comment type="caution">
    <text evidence="1">The sequence shown here is derived from an EMBL/GenBank/DDBJ whole genome shotgun (WGS) entry which is preliminary data.</text>
</comment>
<dbReference type="OrthoDB" id="10586520at2759"/>
<keyword evidence="2" id="KW-1185">Reference proteome</keyword>
<dbReference type="Pfam" id="PF08856">
    <property type="entry name" value="DUF1826"/>
    <property type="match status" value="1"/>
</dbReference>
<evidence type="ECO:0000313" key="1">
    <source>
        <dbReference type="EMBL" id="KAG8466069.1"/>
    </source>
</evidence>
<dbReference type="InterPro" id="IPR014955">
    <property type="entry name" value="DUF1826"/>
</dbReference>
<protein>
    <submittedName>
        <fullName evidence="1">Uncharacterized protein</fullName>
    </submittedName>
</protein>
<proteinExistence type="predicted"/>
<reference evidence="1" key="1">
    <citation type="submission" date="2021-05" db="EMBL/GenBank/DDBJ databases">
        <title>The genome of the haptophyte Pavlova lutheri (Diacronema luteri, Pavlovales) - a model for lipid biosynthesis in eukaryotic algae.</title>
        <authorList>
            <person name="Hulatt C.J."/>
            <person name="Posewitz M.C."/>
        </authorList>
    </citation>
    <scope>NUCLEOTIDE SEQUENCE</scope>
    <source>
        <strain evidence="1">NIVA-4/92</strain>
    </source>
</reference>
<dbReference type="Proteomes" id="UP000751190">
    <property type="component" value="Unassembled WGS sequence"/>
</dbReference>
<gene>
    <name evidence="1" type="ORF">KFE25_005639</name>
</gene>
<accession>A0A8J5XT42</accession>